<keyword evidence="3" id="KW-1185">Reference proteome</keyword>
<sequence>MLVNNLKETLKKSLRVVITACLSLILFVSVVNSALAITSLPEEGEASLNAIQEKTDRAASQNPYALQERERTRERRNPLNLVQGDADKDKMYNQGQEKDDETITQQIENALENITK</sequence>
<dbReference type="AlphaFoldDB" id="B7KA72"/>
<dbReference type="KEGG" id="cyc:PCC7424_4482"/>
<accession>B7KA72</accession>
<dbReference type="EMBL" id="CP001291">
    <property type="protein sequence ID" value="ACK72846.1"/>
    <property type="molecule type" value="Genomic_DNA"/>
</dbReference>
<name>B7KA72_GLOC7</name>
<evidence type="ECO:0000313" key="2">
    <source>
        <dbReference type="EMBL" id="ACK72846.1"/>
    </source>
</evidence>
<proteinExistence type="predicted"/>
<feature type="region of interest" description="Disordered" evidence="1">
    <location>
        <begin position="53"/>
        <end position="103"/>
    </location>
</feature>
<dbReference type="HOGENOM" id="CLU_152443_0_0_3"/>
<dbReference type="Proteomes" id="UP000002384">
    <property type="component" value="Chromosome"/>
</dbReference>
<evidence type="ECO:0000256" key="1">
    <source>
        <dbReference type="SAM" id="MobiDB-lite"/>
    </source>
</evidence>
<dbReference type="eggNOG" id="ENOG5032HIR">
    <property type="taxonomic scope" value="Bacteria"/>
</dbReference>
<protein>
    <submittedName>
        <fullName evidence="2">Low temperature-induced protein</fullName>
    </submittedName>
</protein>
<dbReference type="RefSeq" id="WP_015956430.1">
    <property type="nucleotide sequence ID" value="NC_011729.1"/>
</dbReference>
<feature type="compositionally biased region" description="Basic and acidic residues" evidence="1">
    <location>
        <begin position="67"/>
        <end position="77"/>
    </location>
</feature>
<evidence type="ECO:0000313" key="3">
    <source>
        <dbReference type="Proteomes" id="UP000002384"/>
    </source>
</evidence>
<dbReference type="OrthoDB" id="460499at2"/>
<reference evidence="3" key="1">
    <citation type="journal article" date="2011" name="MBio">
        <title>Novel metabolic attributes of the genus Cyanothece, comprising a group of unicellular nitrogen-fixing Cyanobacteria.</title>
        <authorList>
            <person name="Bandyopadhyay A."/>
            <person name="Elvitigala T."/>
            <person name="Welsh E."/>
            <person name="Stockel J."/>
            <person name="Liberton M."/>
            <person name="Min H."/>
            <person name="Sherman L.A."/>
            <person name="Pakrasi H.B."/>
        </authorList>
    </citation>
    <scope>NUCLEOTIDE SEQUENCE [LARGE SCALE GENOMIC DNA]</scope>
    <source>
        <strain evidence="3">PCC 7424</strain>
    </source>
</reference>
<organism evidence="2 3">
    <name type="scientific">Gloeothece citriformis (strain PCC 7424)</name>
    <name type="common">Cyanothece sp. (strain PCC 7424)</name>
    <dbReference type="NCBI Taxonomy" id="65393"/>
    <lineage>
        <taxon>Bacteria</taxon>
        <taxon>Bacillati</taxon>
        <taxon>Cyanobacteriota</taxon>
        <taxon>Cyanophyceae</taxon>
        <taxon>Oscillatoriophycideae</taxon>
        <taxon>Chroococcales</taxon>
        <taxon>Aphanothecaceae</taxon>
        <taxon>Gloeothece</taxon>
        <taxon>Gloeothece citriformis</taxon>
    </lineage>
</organism>
<gene>
    <name evidence="2" type="ordered locus">PCC7424_4482</name>
</gene>